<dbReference type="GO" id="GO:0016491">
    <property type="term" value="F:oxidoreductase activity"/>
    <property type="evidence" value="ECO:0007669"/>
    <property type="project" value="UniProtKB-KW"/>
</dbReference>
<dbReference type="PANTHER" id="PTHR43656">
    <property type="entry name" value="BINDING OXIDOREDUCTASE, PUTATIVE (AFU_ORTHOLOGUE AFUA_2G08260)-RELATED"/>
    <property type="match status" value="1"/>
</dbReference>
<proteinExistence type="predicted"/>
<comment type="caution">
    <text evidence="4">The sequence shown here is derived from an EMBL/GenBank/DDBJ whole genome shotgun (WGS) entry which is preliminary data.</text>
</comment>
<dbReference type="InterPro" id="IPR001155">
    <property type="entry name" value="OxRdtase_FMN_N"/>
</dbReference>
<dbReference type="InterPro" id="IPR013785">
    <property type="entry name" value="Aldolase_TIM"/>
</dbReference>
<keyword evidence="2" id="KW-0560">Oxidoreductase</keyword>
<dbReference type="AlphaFoldDB" id="A0A0R1WG52"/>
<accession>A0A0R1WG52</accession>
<evidence type="ECO:0000259" key="3">
    <source>
        <dbReference type="Pfam" id="PF00724"/>
    </source>
</evidence>
<dbReference type="PATRIC" id="fig|1423779.3.peg.72"/>
<reference evidence="4 5" key="1">
    <citation type="journal article" date="2015" name="Genome Announc.">
        <title>Expanding the biotechnology potential of lactobacilli through comparative genomics of 213 strains and associated genera.</title>
        <authorList>
            <person name="Sun Z."/>
            <person name="Harris H.M."/>
            <person name="McCann A."/>
            <person name="Guo C."/>
            <person name="Argimon S."/>
            <person name="Zhang W."/>
            <person name="Yang X."/>
            <person name="Jeffery I.B."/>
            <person name="Cooney J.C."/>
            <person name="Kagawa T.F."/>
            <person name="Liu W."/>
            <person name="Song Y."/>
            <person name="Salvetti E."/>
            <person name="Wrobel A."/>
            <person name="Rasinkangas P."/>
            <person name="Parkhill J."/>
            <person name="Rea M.C."/>
            <person name="O'Sullivan O."/>
            <person name="Ritari J."/>
            <person name="Douillard F.P."/>
            <person name="Paul Ross R."/>
            <person name="Yang R."/>
            <person name="Briner A.E."/>
            <person name="Felis G.E."/>
            <person name="de Vos W.M."/>
            <person name="Barrangou R."/>
            <person name="Klaenhammer T.R."/>
            <person name="Caufield P.W."/>
            <person name="Cui Y."/>
            <person name="Zhang H."/>
            <person name="O'Toole P.W."/>
        </authorList>
    </citation>
    <scope>NUCLEOTIDE SEQUENCE [LARGE SCALE GENOMIC DNA]</scope>
    <source>
        <strain evidence="4 5">DSM 4864</strain>
    </source>
</reference>
<evidence type="ECO:0000256" key="2">
    <source>
        <dbReference type="ARBA" id="ARBA00023002"/>
    </source>
</evidence>
<evidence type="ECO:0000313" key="4">
    <source>
        <dbReference type="EMBL" id="KRM16914.1"/>
    </source>
</evidence>
<dbReference type="Pfam" id="PF00724">
    <property type="entry name" value="Oxidored_FMN"/>
    <property type="match status" value="1"/>
</dbReference>
<sequence length="392" mass="42863">MMTKYKKLFEPVTFSNGVKAQNRFMLAPMCDDSAENGQVTDQQLEYMKSRAANVGIAVTGYAYVNDSGDQVPGQLSVAHDEDINGLAKLATVMKAGGAKAILQLSHAGRGAGGSVAKGYRVYAPSKLPFPWLDYDVDEMTTADIEQVINDYVQATKRAIAAGFDGIEVHNCNHDLLQQFFSASANHRTDEWGGSREKRMALPLAIQRAVKKVIAESGNANFILGWRISPQEKHGDEIGYDVDDMFAQTKKVAELGIDYLNISLNLSADYSNSVRPSYDVKVKGTNKSFPEYYRAALRGYCPIYIGSNVLTADDALAAVTDAEGVYVGRELLMDPDFVQKIAEDRPEEIVNTTTIEKLKAVGLPDGFVDNYADKDGSTRVVSYRNGIPLPGLD</sequence>
<keyword evidence="1" id="KW-0285">Flavoprotein</keyword>
<dbReference type="SUPFAM" id="SSF51395">
    <property type="entry name" value="FMN-linked oxidoreductases"/>
    <property type="match status" value="1"/>
</dbReference>
<organism evidence="4 5">
    <name type="scientific">Limosilactobacillus oris DSM 4864</name>
    <dbReference type="NCBI Taxonomy" id="1423779"/>
    <lineage>
        <taxon>Bacteria</taxon>
        <taxon>Bacillati</taxon>
        <taxon>Bacillota</taxon>
        <taxon>Bacilli</taxon>
        <taxon>Lactobacillales</taxon>
        <taxon>Lactobacillaceae</taxon>
        <taxon>Limosilactobacillus</taxon>
    </lineage>
</organism>
<feature type="domain" description="NADH:flavin oxidoreductase/NADH oxidase N-terminal" evidence="3">
    <location>
        <begin position="7"/>
        <end position="346"/>
    </location>
</feature>
<dbReference type="RefSeq" id="WP_056983706.1">
    <property type="nucleotide sequence ID" value="NZ_AZGE01000001.1"/>
</dbReference>
<gene>
    <name evidence="4" type="ORF">FC49_GL000071</name>
</gene>
<dbReference type="GO" id="GO:0010181">
    <property type="term" value="F:FMN binding"/>
    <property type="evidence" value="ECO:0007669"/>
    <property type="project" value="InterPro"/>
</dbReference>
<dbReference type="PANTHER" id="PTHR43656:SF2">
    <property type="entry name" value="BINDING OXIDOREDUCTASE, PUTATIVE (AFU_ORTHOLOGUE AFUA_2G08260)-RELATED"/>
    <property type="match status" value="1"/>
</dbReference>
<dbReference type="EMBL" id="AZGE01000001">
    <property type="protein sequence ID" value="KRM16914.1"/>
    <property type="molecule type" value="Genomic_DNA"/>
</dbReference>
<dbReference type="InterPro" id="IPR051799">
    <property type="entry name" value="NADH_flavin_oxidoreductase"/>
</dbReference>
<protein>
    <submittedName>
        <fullName evidence="4">Nadh-dependent oxidoreductase</fullName>
    </submittedName>
</protein>
<evidence type="ECO:0000256" key="1">
    <source>
        <dbReference type="ARBA" id="ARBA00022630"/>
    </source>
</evidence>
<name>A0A0R1WG52_9LACO</name>
<evidence type="ECO:0000313" key="5">
    <source>
        <dbReference type="Proteomes" id="UP000050973"/>
    </source>
</evidence>
<dbReference type="Proteomes" id="UP000050973">
    <property type="component" value="Unassembled WGS sequence"/>
</dbReference>
<dbReference type="Gene3D" id="3.20.20.70">
    <property type="entry name" value="Aldolase class I"/>
    <property type="match status" value="1"/>
</dbReference>